<dbReference type="AlphaFoldDB" id="A0A4Q9YZM2"/>
<sequence>MIKKLFVLLIASLFIQSCASKKDILYYQNIKSDSQDNISYLTNKVQVNDILFIKVSALIAESAEPFNIQMSQSGNINIESYKIQGYLVSQKGTITFPLLGDINVAGKSTEEIQDMLEKMLSDNGYIKDATVSVRIINSKVTVLGEVKSPGTYSFDEQNISLNQAIGYAGDLTINGVRKDVLLIREINGTRTYVRLDLTSSEWFNGPYYYVKQNDVIIVNPNGPKVLTAGYLNNIGSIVGILSFFITVVLLIKK</sequence>
<dbReference type="RefSeq" id="WP_131476035.1">
    <property type="nucleotide sequence ID" value="NZ_SJPE01000007.1"/>
</dbReference>
<reference evidence="6 7" key="1">
    <citation type="submission" date="2019-02" db="EMBL/GenBank/DDBJ databases">
        <title>Flavobacterium sp. RD-2-33 isolated from forest soil.</title>
        <authorList>
            <person name="Chaudhary D.K."/>
        </authorList>
    </citation>
    <scope>NUCLEOTIDE SEQUENCE [LARGE SCALE GENOMIC DNA]</scope>
    <source>
        <strain evidence="6 7">RD-2-33</strain>
    </source>
</reference>
<keyword evidence="2" id="KW-0812">Transmembrane</keyword>
<evidence type="ECO:0000256" key="2">
    <source>
        <dbReference type="SAM" id="Phobius"/>
    </source>
</evidence>
<organism evidence="6 7">
    <name type="scientific">Flavobacterium silvisoli</name>
    <dbReference type="NCBI Taxonomy" id="2529433"/>
    <lineage>
        <taxon>Bacteria</taxon>
        <taxon>Pseudomonadati</taxon>
        <taxon>Bacteroidota</taxon>
        <taxon>Flavobacteriia</taxon>
        <taxon>Flavobacteriales</taxon>
        <taxon>Flavobacteriaceae</taxon>
        <taxon>Flavobacterium</taxon>
    </lineage>
</organism>
<dbReference type="PANTHER" id="PTHR33619">
    <property type="entry name" value="POLYSACCHARIDE EXPORT PROTEIN GFCE-RELATED"/>
    <property type="match status" value="1"/>
</dbReference>
<gene>
    <name evidence="6" type="ORF">EZL74_07760</name>
</gene>
<evidence type="ECO:0000256" key="1">
    <source>
        <dbReference type="ARBA" id="ARBA00022729"/>
    </source>
</evidence>
<accession>A0A4Q9YZM2</accession>
<keyword evidence="1 3" id="KW-0732">Signal</keyword>
<dbReference type="Gene3D" id="3.30.1950.10">
    <property type="entry name" value="wza like domain"/>
    <property type="match status" value="1"/>
</dbReference>
<evidence type="ECO:0000259" key="5">
    <source>
        <dbReference type="Pfam" id="PF10531"/>
    </source>
</evidence>
<dbReference type="InterPro" id="IPR049712">
    <property type="entry name" value="Poly_export"/>
</dbReference>
<dbReference type="PANTHER" id="PTHR33619:SF3">
    <property type="entry name" value="POLYSACCHARIDE EXPORT PROTEIN GFCE-RELATED"/>
    <property type="match status" value="1"/>
</dbReference>
<feature type="transmembrane region" description="Helical" evidence="2">
    <location>
        <begin position="230"/>
        <end position="251"/>
    </location>
</feature>
<dbReference type="Pfam" id="PF10531">
    <property type="entry name" value="SLBB"/>
    <property type="match status" value="1"/>
</dbReference>
<keyword evidence="2" id="KW-1133">Transmembrane helix</keyword>
<name>A0A4Q9YZM2_9FLAO</name>
<dbReference type="Pfam" id="PF02563">
    <property type="entry name" value="Poly_export"/>
    <property type="match status" value="1"/>
</dbReference>
<protein>
    <submittedName>
        <fullName evidence="6">Polysaccharide export protein</fullName>
    </submittedName>
</protein>
<comment type="caution">
    <text evidence="6">The sequence shown here is derived from an EMBL/GenBank/DDBJ whole genome shotgun (WGS) entry which is preliminary data.</text>
</comment>
<keyword evidence="7" id="KW-1185">Reference proteome</keyword>
<proteinExistence type="predicted"/>
<dbReference type="InterPro" id="IPR003715">
    <property type="entry name" value="Poly_export_N"/>
</dbReference>
<evidence type="ECO:0000259" key="4">
    <source>
        <dbReference type="Pfam" id="PF02563"/>
    </source>
</evidence>
<evidence type="ECO:0000256" key="3">
    <source>
        <dbReference type="SAM" id="SignalP"/>
    </source>
</evidence>
<dbReference type="GO" id="GO:0015159">
    <property type="term" value="F:polysaccharide transmembrane transporter activity"/>
    <property type="evidence" value="ECO:0007669"/>
    <property type="project" value="InterPro"/>
</dbReference>
<evidence type="ECO:0000313" key="7">
    <source>
        <dbReference type="Proteomes" id="UP000293300"/>
    </source>
</evidence>
<dbReference type="InterPro" id="IPR019554">
    <property type="entry name" value="Soluble_ligand-bd"/>
</dbReference>
<evidence type="ECO:0000313" key="6">
    <source>
        <dbReference type="EMBL" id="TBX69261.1"/>
    </source>
</evidence>
<dbReference type="PROSITE" id="PS51257">
    <property type="entry name" value="PROKAR_LIPOPROTEIN"/>
    <property type="match status" value="1"/>
</dbReference>
<feature type="signal peptide" evidence="3">
    <location>
        <begin position="1"/>
        <end position="19"/>
    </location>
</feature>
<dbReference type="OrthoDB" id="662756at2"/>
<keyword evidence="2" id="KW-0472">Membrane</keyword>
<feature type="domain" description="Polysaccharide export protein N-terminal" evidence="4">
    <location>
        <begin position="45"/>
        <end position="135"/>
    </location>
</feature>
<feature type="chain" id="PRO_5020433384" evidence="3">
    <location>
        <begin position="20"/>
        <end position="253"/>
    </location>
</feature>
<feature type="domain" description="Soluble ligand binding" evidence="5">
    <location>
        <begin position="139"/>
        <end position="193"/>
    </location>
</feature>
<dbReference type="EMBL" id="SJPE01000007">
    <property type="protein sequence ID" value="TBX69261.1"/>
    <property type="molecule type" value="Genomic_DNA"/>
</dbReference>
<dbReference type="Proteomes" id="UP000293300">
    <property type="component" value="Unassembled WGS sequence"/>
</dbReference>